<dbReference type="Pfam" id="PF11331">
    <property type="entry name" value="Zn_ribbon_12"/>
    <property type="match status" value="1"/>
</dbReference>
<feature type="compositionally biased region" description="Polar residues" evidence="1">
    <location>
        <begin position="162"/>
        <end position="172"/>
    </location>
</feature>
<dbReference type="Proteomes" id="UP001157006">
    <property type="component" value="Chromosome 1L"/>
</dbReference>
<proteinExistence type="predicted"/>
<feature type="domain" description="Enhanced disease resistance 4-like N-terminal" evidence="3">
    <location>
        <begin position="8"/>
        <end position="41"/>
    </location>
</feature>
<dbReference type="GO" id="GO:1900150">
    <property type="term" value="P:regulation of defense response to fungus"/>
    <property type="evidence" value="ECO:0007669"/>
    <property type="project" value="InterPro"/>
</dbReference>
<feature type="region of interest" description="Disordered" evidence="1">
    <location>
        <begin position="40"/>
        <end position="202"/>
    </location>
</feature>
<feature type="compositionally biased region" description="Polar residues" evidence="1">
    <location>
        <begin position="424"/>
        <end position="442"/>
    </location>
</feature>
<evidence type="ECO:0000259" key="2">
    <source>
        <dbReference type="Pfam" id="PF11331"/>
    </source>
</evidence>
<sequence>MPTESVPKPRFVLCPKCWQLLQEAPNLDVYKCGGCGTTLQAKRKSKASNSESSPNEIDAAPRNASDLSPHENVLREKSTSFSSADSSSEGNEGRGRFENNEGNGEQPVSTQENGLRETAYFSSSEKRSSEGNTERGQIENGEYNEEQPLISQENGLREKETNPSSGECSSDGNSKRSQIEIGECDEEEIGPLKLPGEEPKNAMDINKLSDIRRHTASNNGCSNEVPQCDIEASAESMEDNSVEKENETNLKLEEEEQSNGNLPLEEAGNQFISVLDREDASDEISDLVGAKSEADIGESDLEVAGELNNGNLSQREDQGLIFGSNEQCINNEKLALVGESLATDVDGIDKSEELNSENLLLQRTEENTGGNATTAERLSTEYIESEKISILCISPRERKVDTFDYTEVNNLGLKISGSLGELTKSPTTRSSRAYDGSVSSNDGTDERSLGQNLYSFDGGSRKGKGIVNSMVYKDVQTQYQNEVLETTRHDHAHRMRTKRDEFPFKMPLHGSFSQSGYESGSPSNQIYEELYLSSSYVSPDSVEDPDQEKMKLLRMVYKLQDQLNRTRHADMERNERPSVVNRISSYQSHDFHEERFYHGLDYRSEDANSSYNHGFNEHQRRHDFPGIPGNARYVDHPSFNCYPQEQQRLGNFPPCFPYQREDLYRPHPAHSRVLSQHSYPSSPQRLMTKHIHGRETKSCDQRYRAPEMNYTREKPNVTKRHYRPVAGGAPFLTCLKCLNLLQLPADFLLFERVCHKLKCGACQEVLKFSLQNRTHIVSYARNTVGPPSSELDVQNKLINGFNPHAADPVSYSDDYGRSVSKSYSTEGDPVSVAPFNHSHDVTRINPRVSPTTNEAITAKEKITSRGPSTSKTPSYKSSEIEEQQSQPKPSALHQLMGYSSPSLVIRGASSSVEGKNAMLNGEY</sequence>
<reference evidence="4 5" key="1">
    <citation type="submission" date="2023-01" db="EMBL/GenBank/DDBJ databases">
        <authorList>
            <person name="Kreplak J."/>
        </authorList>
    </citation>
    <scope>NUCLEOTIDE SEQUENCE [LARGE SCALE GENOMIC DNA]</scope>
</reference>
<feature type="compositionally biased region" description="Low complexity" evidence="1">
    <location>
        <begin position="867"/>
        <end position="877"/>
    </location>
</feature>
<protein>
    <recommendedName>
        <fullName evidence="6">Zinc-ribbon domain-containing protein</fullName>
    </recommendedName>
</protein>
<dbReference type="InterPro" id="IPR040244">
    <property type="entry name" value="EDR4-like"/>
</dbReference>
<feature type="compositionally biased region" description="Low complexity" evidence="1">
    <location>
        <begin position="79"/>
        <end position="90"/>
    </location>
</feature>
<dbReference type="EMBL" id="OX451736">
    <property type="protein sequence ID" value="CAI8585770.1"/>
    <property type="molecule type" value="Genomic_DNA"/>
</dbReference>
<feature type="region of interest" description="Disordered" evidence="1">
    <location>
        <begin position="835"/>
        <end position="896"/>
    </location>
</feature>
<keyword evidence="5" id="KW-1185">Reference proteome</keyword>
<dbReference type="InterPro" id="IPR055126">
    <property type="entry name" value="EDR4-like_N"/>
</dbReference>
<evidence type="ECO:0008006" key="6">
    <source>
        <dbReference type="Google" id="ProtNLM"/>
    </source>
</evidence>
<name>A0AAV0YIH5_VICFA</name>
<feature type="region of interest" description="Disordered" evidence="1">
    <location>
        <begin position="417"/>
        <end position="456"/>
    </location>
</feature>
<evidence type="ECO:0000256" key="1">
    <source>
        <dbReference type="SAM" id="MobiDB-lite"/>
    </source>
</evidence>
<feature type="domain" description="Probable zinc-ribbon" evidence="2">
    <location>
        <begin position="726"/>
        <end position="770"/>
    </location>
</feature>
<dbReference type="PANTHER" id="PTHR31105:SF48">
    <property type="entry name" value="DUF3133 FAMILY PROTEIN"/>
    <property type="match status" value="1"/>
</dbReference>
<evidence type="ECO:0000313" key="5">
    <source>
        <dbReference type="Proteomes" id="UP001157006"/>
    </source>
</evidence>
<feature type="region of interest" description="Disordered" evidence="1">
    <location>
        <begin position="233"/>
        <end position="263"/>
    </location>
</feature>
<feature type="compositionally biased region" description="Basic and acidic residues" evidence="1">
    <location>
        <begin position="124"/>
        <end position="137"/>
    </location>
</feature>
<dbReference type="InterPro" id="IPR021480">
    <property type="entry name" value="Zinc_ribbon_12"/>
</dbReference>
<organism evidence="4 5">
    <name type="scientific">Vicia faba</name>
    <name type="common">Broad bean</name>
    <name type="synonym">Faba vulgaris</name>
    <dbReference type="NCBI Taxonomy" id="3906"/>
    <lineage>
        <taxon>Eukaryota</taxon>
        <taxon>Viridiplantae</taxon>
        <taxon>Streptophyta</taxon>
        <taxon>Embryophyta</taxon>
        <taxon>Tracheophyta</taxon>
        <taxon>Spermatophyta</taxon>
        <taxon>Magnoliopsida</taxon>
        <taxon>eudicotyledons</taxon>
        <taxon>Gunneridae</taxon>
        <taxon>Pentapetalae</taxon>
        <taxon>rosids</taxon>
        <taxon>fabids</taxon>
        <taxon>Fabales</taxon>
        <taxon>Fabaceae</taxon>
        <taxon>Papilionoideae</taxon>
        <taxon>50 kb inversion clade</taxon>
        <taxon>NPAAA clade</taxon>
        <taxon>Hologalegina</taxon>
        <taxon>IRL clade</taxon>
        <taxon>Fabeae</taxon>
        <taxon>Vicia</taxon>
    </lineage>
</organism>
<gene>
    <name evidence="4" type="ORF">VFH_I222680</name>
</gene>
<feature type="compositionally biased region" description="Basic and acidic residues" evidence="1">
    <location>
        <begin position="241"/>
        <end position="252"/>
    </location>
</feature>
<dbReference type="PANTHER" id="PTHR31105">
    <property type="entry name" value="EXTRA-LARGE G-PROTEIN-LIKE"/>
    <property type="match status" value="1"/>
</dbReference>
<dbReference type="Pfam" id="PF22910">
    <property type="entry name" value="EDR4-like_1st"/>
    <property type="match status" value="1"/>
</dbReference>
<feature type="compositionally biased region" description="Basic and acidic residues" evidence="1">
    <location>
        <begin position="68"/>
        <end position="78"/>
    </location>
</feature>
<accession>A0AAV0YIH5</accession>
<evidence type="ECO:0000313" key="4">
    <source>
        <dbReference type="EMBL" id="CAI8585770.1"/>
    </source>
</evidence>
<dbReference type="AlphaFoldDB" id="A0AAV0YIH5"/>
<evidence type="ECO:0000259" key="3">
    <source>
        <dbReference type="Pfam" id="PF22910"/>
    </source>
</evidence>